<dbReference type="eggNOG" id="COG3973">
    <property type="taxonomic scope" value="Bacteria"/>
</dbReference>
<feature type="binding site" evidence="5">
    <location>
        <begin position="200"/>
        <end position="207"/>
    </location>
    <ligand>
        <name>ATP</name>
        <dbReference type="ChEBI" id="CHEBI:30616"/>
    </ligand>
</feature>
<dbReference type="GO" id="GO:0003677">
    <property type="term" value="F:DNA binding"/>
    <property type="evidence" value="ECO:0007669"/>
    <property type="project" value="InterPro"/>
</dbReference>
<protein>
    <submittedName>
        <fullName evidence="7">Helicase</fullName>
    </submittedName>
</protein>
<evidence type="ECO:0000256" key="2">
    <source>
        <dbReference type="ARBA" id="ARBA00022801"/>
    </source>
</evidence>
<name>A0A060M0X8_9BACI</name>
<keyword evidence="2 5" id="KW-0378">Hydrolase</keyword>
<dbReference type="OrthoDB" id="9787585at2"/>
<reference evidence="7 8" key="1">
    <citation type="journal article" date="2014" name="Gene">
        <title>A comparative genomic analysis of the alkalitolerant soil bacterium Bacillus lehensis G1.</title>
        <authorList>
            <person name="Noor Y.M."/>
            <person name="Samsulrizal N.H."/>
            <person name="Jema'on N.A."/>
            <person name="Low K.O."/>
            <person name="Ramli A.N."/>
            <person name="Alias N.I."/>
            <person name="Damis S.I."/>
            <person name="Fuzi S.F."/>
            <person name="Isa M.N."/>
            <person name="Murad A.M."/>
            <person name="Raih M.F."/>
            <person name="Bakar F.D."/>
            <person name="Najimudin N."/>
            <person name="Mahadi N.M."/>
            <person name="Illias R.M."/>
        </authorList>
    </citation>
    <scope>NUCLEOTIDE SEQUENCE [LARGE SCALE GENOMIC DNA]</scope>
    <source>
        <strain evidence="7 8">G1</strain>
    </source>
</reference>
<keyword evidence="8" id="KW-1185">Reference proteome</keyword>
<keyword evidence="3 5" id="KW-0347">Helicase</keyword>
<evidence type="ECO:0000313" key="7">
    <source>
        <dbReference type="EMBL" id="AIC93744.1"/>
    </source>
</evidence>
<dbReference type="GO" id="GO:0000725">
    <property type="term" value="P:recombinational repair"/>
    <property type="evidence" value="ECO:0007669"/>
    <property type="project" value="TreeGrafter"/>
</dbReference>
<dbReference type="STRING" id="1246626.BleG1_1141"/>
<gene>
    <name evidence="7" type="ORF">BleG1_1141</name>
</gene>
<dbReference type="PANTHER" id="PTHR11070:SF17">
    <property type="entry name" value="DNA HELICASE IV"/>
    <property type="match status" value="1"/>
</dbReference>
<evidence type="ECO:0000256" key="1">
    <source>
        <dbReference type="ARBA" id="ARBA00022741"/>
    </source>
</evidence>
<dbReference type="Proteomes" id="UP000027142">
    <property type="component" value="Chromosome"/>
</dbReference>
<evidence type="ECO:0000259" key="6">
    <source>
        <dbReference type="PROSITE" id="PS51198"/>
    </source>
</evidence>
<dbReference type="GO" id="GO:0005524">
    <property type="term" value="F:ATP binding"/>
    <property type="evidence" value="ECO:0007669"/>
    <property type="project" value="UniProtKB-UniRule"/>
</dbReference>
<evidence type="ECO:0000256" key="4">
    <source>
        <dbReference type="ARBA" id="ARBA00022840"/>
    </source>
</evidence>
<dbReference type="InterPro" id="IPR000212">
    <property type="entry name" value="DNA_helicase_UvrD/REP"/>
</dbReference>
<proteinExistence type="predicted"/>
<dbReference type="PATRIC" id="fig|1246626.3.peg.1145"/>
<evidence type="ECO:0000256" key="3">
    <source>
        <dbReference type="ARBA" id="ARBA00022806"/>
    </source>
</evidence>
<dbReference type="EMBL" id="CP003923">
    <property type="protein sequence ID" value="AIC93744.1"/>
    <property type="molecule type" value="Genomic_DNA"/>
</dbReference>
<dbReference type="KEGG" id="ble:BleG1_1141"/>
<evidence type="ECO:0000313" key="8">
    <source>
        <dbReference type="Proteomes" id="UP000027142"/>
    </source>
</evidence>
<dbReference type="Pfam" id="PF13538">
    <property type="entry name" value="UvrD_C_2"/>
    <property type="match status" value="1"/>
</dbReference>
<accession>A0A060M0X8</accession>
<sequence>MNQQDYEVAVLKMSLEKIDRMLAYVQNIPIYRGDDFTQQVLEERREAMRQSLRIAKQEPYFARLDFLEFDRDEKKSLYIGKVGVHDDKEEQPLVIDWRAPVASLFYSFNGSEEDVYYESPDGIVEGEIQLKRNVVIRARELRRVVDSYVEGQESSGGDEFLLYKLGEQKDNKLKDIVSTIQAEQNSIIRSDVRKPLLIQGAAGSGKTTVALHRLAFLLYEYRERLKAERMMIFAPNAMFLDYIAQVLPELGVGHIQQSTYVDWVLQKLGEAYEVESTEDRIFTRFELQVEPEYQAVMKEKGSLTFRNQLKKYVEEELANRMPVNDFIPWAHGIVKKETIQNWLTQDFVHSPPLKQRERLQARLKRWVEIEVRMFEDEKERKEYKTEGLKAVRRYINSWKKPDELKLYLHFLQQKDYPVSPLLRSGKLMFEDLAPMVFIRQQLIGIDKEDRFDHLVIDEAQDLSPFIISLLNDYTKKGGLTILGDLAQGIHGEEGIVAWDSFVKVLDENCTYVQMEKSYRSTMEIIEYSNGILKQIKNHPPLAKPVFRSGEPVKVTTYSLLFMLQWLKDVKAYETIAFLTRTKKEAEMLALELKEAKVSATLVRAGDTTYQGGISILPIYLSKGFEFDAVMLTNVSSHHYPNDSIHKKLLYVGCTRALHSLSLSYEGTLSPIIPL</sequence>
<dbReference type="SUPFAM" id="SSF52540">
    <property type="entry name" value="P-loop containing nucleoside triphosphate hydrolases"/>
    <property type="match status" value="1"/>
</dbReference>
<dbReference type="HOGENOM" id="CLU_010312_4_0_9"/>
<keyword evidence="4 5" id="KW-0067">ATP-binding</keyword>
<dbReference type="AlphaFoldDB" id="A0A060M0X8"/>
<dbReference type="InterPro" id="IPR027417">
    <property type="entry name" value="P-loop_NTPase"/>
</dbReference>
<dbReference type="GO" id="GO:0016787">
    <property type="term" value="F:hydrolase activity"/>
    <property type="evidence" value="ECO:0007669"/>
    <property type="project" value="UniProtKB-UniRule"/>
</dbReference>
<keyword evidence="1 5" id="KW-0547">Nucleotide-binding</keyword>
<dbReference type="InterPro" id="IPR014016">
    <property type="entry name" value="UvrD-like_ATP-bd"/>
</dbReference>
<dbReference type="Gene3D" id="3.40.50.300">
    <property type="entry name" value="P-loop containing nucleotide triphosphate hydrolases"/>
    <property type="match status" value="2"/>
</dbReference>
<dbReference type="GO" id="GO:0043138">
    <property type="term" value="F:3'-5' DNA helicase activity"/>
    <property type="evidence" value="ECO:0007669"/>
    <property type="project" value="TreeGrafter"/>
</dbReference>
<dbReference type="RefSeq" id="WP_038478215.1">
    <property type="nucleotide sequence ID" value="NZ_CP003923.1"/>
</dbReference>
<dbReference type="PROSITE" id="PS51198">
    <property type="entry name" value="UVRD_HELICASE_ATP_BIND"/>
    <property type="match status" value="1"/>
</dbReference>
<dbReference type="GO" id="GO:0005829">
    <property type="term" value="C:cytosol"/>
    <property type="evidence" value="ECO:0007669"/>
    <property type="project" value="TreeGrafter"/>
</dbReference>
<evidence type="ECO:0000256" key="5">
    <source>
        <dbReference type="PROSITE-ProRule" id="PRU00560"/>
    </source>
</evidence>
<organism evidence="7 8">
    <name type="scientific">Shouchella lehensis G1</name>
    <dbReference type="NCBI Taxonomy" id="1246626"/>
    <lineage>
        <taxon>Bacteria</taxon>
        <taxon>Bacillati</taxon>
        <taxon>Bacillota</taxon>
        <taxon>Bacilli</taxon>
        <taxon>Bacillales</taxon>
        <taxon>Bacillaceae</taxon>
        <taxon>Shouchella</taxon>
    </lineage>
</organism>
<dbReference type="PANTHER" id="PTHR11070">
    <property type="entry name" value="UVRD / RECB / PCRA DNA HELICASE FAMILY MEMBER"/>
    <property type="match status" value="1"/>
</dbReference>
<dbReference type="InterPro" id="IPR027785">
    <property type="entry name" value="UvrD-like_helicase_C"/>
</dbReference>
<feature type="domain" description="UvrD-like helicase ATP-binding" evidence="6">
    <location>
        <begin position="179"/>
        <end position="521"/>
    </location>
</feature>